<gene>
    <name evidence="1" type="ORF">NK6_6587</name>
</gene>
<organism evidence="1 2">
    <name type="scientific">Bradyrhizobium diazoefficiens</name>
    <dbReference type="NCBI Taxonomy" id="1355477"/>
    <lineage>
        <taxon>Bacteria</taxon>
        <taxon>Pseudomonadati</taxon>
        <taxon>Pseudomonadota</taxon>
        <taxon>Alphaproteobacteria</taxon>
        <taxon>Hyphomicrobiales</taxon>
        <taxon>Nitrobacteraceae</taxon>
        <taxon>Bradyrhizobium</taxon>
    </lineage>
</organism>
<dbReference type="Proteomes" id="UP000063308">
    <property type="component" value="Chromosome"/>
</dbReference>
<proteinExistence type="predicted"/>
<reference evidence="1 2" key="1">
    <citation type="submission" date="2014-11" db="EMBL/GenBank/DDBJ databases">
        <title>Symbiosis island explosion on the genome of extra-slow-growing strains of soybean bradyrhizobia with massive insertion sequences.</title>
        <authorList>
            <person name="Iida T."/>
            <person name="Minamisawa K."/>
        </authorList>
    </citation>
    <scope>NUCLEOTIDE SEQUENCE [LARGE SCALE GENOMIC DNA]</scope>
    <source>
        <strain evidence="1 2">NK6</strain>
    </source>
</reference>
<protein>
    <submittedName>
        <fullName evidence="1">Uncharacterized protein</fullName>
    </submittedName>
</protein>
<accession>A0A0E4BTN9</accession>
<evidence type="ECO:0000313" key="1">
    <source>
        <dbReference type="EMBL" id="BAR59738.1"/>
    </source>
</evidence>
<dbReference type="EMBL" id="AP014685">
    <property type="protein sequence ID" value="BAR59738.1"/>
    <property type="molecule type" value="Genomic_DNA"/>
</dbReference>
<name>A0A0E4BTN9_9BRAD</name>
<evidence type="ECO:0000313" key="2">
    <source>
        <dbReference type="Proteomes" id="UP000063308"/>
    </source>
</evidence>
<dbReference type="AlphaFoldDB" id="A0A0E4BTN9"/>
<sequence length="31" mass="3462">MSANDLALAWRLIAGSKAFFELEEAPVLLRE</sequence>